<organism evidence="2 3">
    <name type="scientific">Klebsiella pneumoniae</name>
    <dbReference type="NCBI Taxonomy" id="573"/>
    <lineage>
        <taxon>Bacteria</taxon>
        <taxon>Pseudomonadati</taxon>
        <taxon>Pseudomonadota</taxon>
        <taxon>Gammaproteobacteria</taxon>
        <taxon>Enterobacterales</taxon>
        <taxon>Enterobacteriaceae</taxon>
        <taxon>Klebsiella/Raoultella group</taxon>
        <taxon>Klebsiella</taxon>
        <taxon>Klebsiella pneumoniae complex</taxon>
    </lineage>
</organism>
<dbReference type="GO" id="GO:0005829">
    <property type="term" value="C:cytosol"/>
    <property type="evidence" value="ECO:0007669"/>
    <property type="project" value="TreeGrafter"/>
</dbReference>
<dbReference type="SUPFAM" id="SSF46785">
    <property type="entry name" value="Winged helix' DNA-binding domain"/>
    <property type="match status" value="1"/>
</dbReference>
<dbReference type="PROSITE" id="PS50931">
    <property type="entry name" value="HTH_LYSR"/>
    <property type="match status" value="1"/>
</dbReference>
<protein>
    <submittedName>
        <fullName evidence="2">LysR family transcriptional regulator</fullName>
    </submittedName>
</protein>
<name>A0A2X3EJG9_KLEPN</name>
<sequence length="125" mass="14220">MFAFSRFLLYFTEVARQGSFRKASEALHVSASSIDRQILRVEQELAMPLFERHPTGLRLTAAGELLLHAANNWKKDFTRVCEQLDDLRGLRRGMCASPPSMPLTGISFRRCSKRCINIIPTSLLH</sequence>
<gene>
    <name evidence="2" type="primary">cynR_1</name>
    <name evidence="2" type="ORF">NCTC13465_00308</name>
</gene>
<dbReference type="PANTHER" id="PTHR30419">
    <property type="entry name" value="HTH-TYPE TRANSCRIPTIONAL REGULATOR YBHD"/>
    <property type="match status" value="1"/>
</dbReference>
<dbReference type="PANTHER" id="PTHR30419:SF8">
    <property type="entry name" value="NITROGEN ASSIMILATION TRANSCRIPTIONAL ACTIVATOR-RELATED"/>
    <property type="match status" value="1"/>
</dbReference>
<dbReference type="AlphaFoldDB" id="A0A2X3EJG9"/>
<feature type="domain" description="HTH lysR-type" evidence="1">
    <location>
        <begin position="8"/>
        <end position="60"/>
    </location>
</feature>
<proteinExistence type="predicted"/>
<dbReference type="Proteomes" id="UP000251721">
    <property type="component" value="Unassembled WGS sequence"/>
</dbReference>
<dbReference type="InterPro" id="IPR000847">
    <property type="entry name" value="LysR_HTH_N"/>
</dbReference>
<dbReference type="InterPro" id="IPR036390">
    <property type="entry name" value="WH_DNA-bd_sf"/>
</dbReference>
<dbReference type="Pfam" id="PF00126">
    <property type="entry name" value="HTH_1"/>
    <property type="match status" value="1"/>
</dbReference>
<evidence type="ECO:0000259" key="1">
    <source>
        <dbReference type="PROSITE" id="PS50931"/>
    </source>
</evidence>
<reference evidence="2 3" key="1">
    <citation type="submission" date="2018-06" db="EMBL/GenBank/DDBJ databases">
        <authorList>
            <consortium name="Pathogen Informatics"/>
            <person name="Doyle S."/>
        </authorList>
    </citation>
    <scope>NUCLEOTIDE SEQUENCE [LARGE SCALE GENOMIC DNA]</scope>
    <source>
        <strain evidence="2 3">NCTC13465</strain>
    </source>
</reference>
<dbReference type="InterPro" id="IPR036388">
    <property type="entry name" value="WH-like_DNA-bd_sf"/>
</dbReference>
<dbReference type="EMBL" id="UAWQ01000002">
    <property type="protein sequence ID" value="SQC36663.1"/>
    <property type="molecule type" value="Genomic_DNA"/>
</dbReference>
<dbReference type="GO" id="GO:0003700">
    <property type="term" value="F:DNA-binding transcription factor activity"/>
    <property type="evidence" value="ECO:0007669"/>
    <property type="project" value="InterPro"/>
</dbReference>
<accession>A0A2X3EJG9</accession>
<evidence type="ECO:0000313" key="3">
    <source>
        <dbReference type="Proteomes" id="UP000251721"/>
    </source>
</evidence>
<dbReference type="InterPro" id="IPR050950">
    <property type="entry name" value="HTH-type_LysR_regulators"/>
</dbReference>
<evidence type="ECO:0000313" key="2">
    <source>
        <dbReference type="EMBL" id="SQC36663.1"/>
    </source>
</evidence>
<dbReference type="Gene3D" id="1.10.10.10">
    <property type="entry name" value="Winged helix-like DNA-binding domain superfamily/Winged helix DNA-binding domain"/>
    <property type="match status" value="1"/>
</dbReference>